<dbReference type="PROSITE" id="PS51755">
    <property type="entry name" value="OMPR_PHOB"/>
    <property type="match status" value="1"/>
</dbReference>
<proteinExistence type="inferred from homology"/>
<keyword evidence="2" id="KW-0902">Two-component regulatory system</keyword>
<dbReference type="SMART" id="SM01043">
    <property type="entry name" value="BTAD"/>
    <property type="match status" value="1"/>
</dbReference>
<dbReference type="EMBL" id="JAUSZI010000002">
    <property type="protein sequence ID" value="MDQ1033359.1"/>
    <property type="molecule type" value="Genomic_DNA"/>
</dbReference>
<dbReference type="PANTHER" id="PTHR35807">
    <property type="entry name" value="TRANSCRIPTIONAL REGULATOR REDD-RELATED"/>
    <property type="match status" value="1"/>
</dbReference>
<dbReference type="SUPFAM" id="SSF52540">
    <property type="entry name" value="P-loop containing nucleoside triphosphate hydrolases"/>
    <property type="match status" value="1"/>
</dbReference>
<dbReference type="Pfam" id="PF03704">
    <property type="entry name" value="BTAD"/>
    <property type="match status" value="1"/>
</dbReference>
<feature type="region of interest" description="Disordered" evidence="7">
    <location>
        <begin position="1048"/>
        <end position="1077"/>
    </location>
</feature>
<dbReference type="InterPro" id="IPR001867">
    <property type="entry name" value="OmpR/PhoB-type_DNA-bd"/>
</dbReference>
<dbReference type="CDD" id="cd15831">
    <property type="entry name" value="BTAD"/>
    <property type="match status" value="1"/>
</dbReference>
<name>A0ABU0TC11_9ACTN</name>
<dbReference type="SMART" id="SM00862">
    <property type="entry name" value="Trans_reg_C"/>
    <property type="match status" value="1"/>
</dbReference>
<dbReference type="PANTHER" id="PTHR35807:SF1">
    <property type="entry name" value="TRANSCRIPTIONAL REGULATOR REDD"/>
    <property type="match status" value="1"/>
</dbReference>
<dbReference type="RefSeq" id="WP_307530594.1">
    <property type="nucleotide sequence ID" value="NZ_JAUSZI010000002.1"/>
</dbReference>
<dbReference type="SUPFAM" id="SSF48452">
    <property type="entry name" value="TPR-like"/>
    <property type="match status" value="4"/>
</dbReference>
<evidence type="ECO:0000256" key="7">
    <source>
        <dbReference type="SAM" id="MobiDB-lite"/>
    </source>
</evidence>
<evidence type="ECO:0000256" key="1">
    <source>
        <dbReference type="ARBA" id="ARBA00005820"/>
    </source>
</evidence>
<dbReference type="PRINTS" id="PR00364">
    <property type="entry name" value="DISEASERSIST"/>
</dbReference>
<dbReference type="InterPro" id="IPR027417">
    <property type="entry name" value="P-loop_NTPase"/>
</dbReference>
<keyword evidence="10" id="KW-1185">Reference proteome</keyword>
<keyword evidence="4 6" id="KW-0238">DNA-binding</keyword>
<evidence type="ECO:0000259" key="8">
    <source>
        <dbReference type="PROSITE" id="PS51755"/>
    </source>
</evidence>
<evidence type="ECO:0000313" key="9">
    <source>
        <dbReference type="EMBL" id="MDQ1033359.1"/>
    </source>
</evidence>
<organism evidence="9 10">
    <name type="scientific">Streptomyces umbrinus</name>
    <dbReference type="NCBI Taxonomy" id="67370"/>
    <lineage>
        <taxon>Bacteria</taxon>
        <taxon>Bacillati</taxon>
        <taxon>Actinomycetota</taxon>
        <taxon>Actinomycetes</taxon>
        <taxon>Kitasatosporales</taxon>
        <taxon>Streptomycetaceae</taxon>
        <taxon>Streptomyces</taxon>
        <taxon>Streptomyces phaeochromogenes group</taxon>
    </lineage>
</organism>
<evidence type="ECO:0000256" key="2">
    <source>
        <dbReference type="ARBA" id="ARBA00023012"/>
    </source>
</evidence>
<dbReference type="Pfam" id="PF00486">
    <property type="entry name" value="Trans_reg_C"/>
    <property type="match status" value="1"/>
</dbReference>
<evidence type="ECO:0000256" key="5">
    <source>
        <dbReference type="ARBA" id="ARBA00023163"/>
    </source>
</evidence>
<gene>
    <name evidence="9" type="ORF">QF035_010941</name>
</gene>
<dbReference type="InterPro" id="IPR005158">
    <property type="entry name" value="BTAD"/>
</dbReference>
<feature type="domain" description="OmpR/PhoB-type" evidence="8">
    <location>
        <begin position="1"/>
        <end position="89"/>
    </location>
</feature>
<evidence type="ECO:0000256" key="6">
    <source>
        <dbReference type="PROSITE-ProRule" id="PRU01091"/>
    </source>
</evidence>
<dbReference type="InterPro" id="IPR016032">
    <property type="entry name" value="Sig_transdc_resp-reg_C-effctor"/>
</dbReference>
<dbReference type="Gene3D" id="1.10.10.10">
    <property type="entry name" value="Winged helix-like DNA-binding domain superfamily/Winged helix DNA-binding domain"/>
    <property type="match status" value="2"/>
</dbReference>
<feature type="DNA-binding region" description="OmpR/PhoB-type" evidence="6">
    <location>
        <begin position="1"/>
        <end position="89"/>
    </location>
</feature>
<keyword evidence="5" id="KW-0804">Transcription</keyword>
<sequence>MEFRLLGPVEASADGRPVALGHAKQRCVAAVLLERAGQAVPAEQLIDRVWGEDPPETVRNVLYGYIGRLRTAVGATRLVRCSGGYLLEVAPEQVDLHRFRGLVTEARAMVGEVDERAAALLREALGLWRGEALAGLAGAWAEETRGQLAGERRAAQSECLDVELRLGRHHASLGELRALVAANPLDERAVRQLMTALYRSECQGEALSRYETTRKHLADELGVDPGPELQALHQQILLGGPGLAAPTQPARVVRSELPHDVAPFGGRAAELARLDVLQSCGSVAISVISGTAGVGKTALAVHFAHRERARFPDGQLYLDLHGFDPDSQPLSPGKALSRLLRSMGLEPQDILADEDEQIRQYRSLLDGRRMLIVLDNAVSAKQVRPLLPGDRSCRVLVTSRNRLDGLVARDGAHQLTLEVLGPPEAQALLASVLGNERTSAEPEATRELARLCGRLPLALRIAAAQLARDPHRRIADLAAELSADGRLATLELHGDQSSGIRGAFALSYRSLSPEPRRLFRLLGVVPGPDVTAEAGAALLDTTPQRAKHLLRALAAAHLVESPTTGRYRCHDLVREYAAERAQAEESQAKCAAALERLFSFYLRHAQATGSVLPWQYPQLPDDPAGPEPADVSGASSVSSDEAVTWLEAERENLLSAVNHAGRHGPRPFAWQLTTALLRYFWLCLPRTSWQATAQAALEAARADGDPFGQAAAHRSLGLAHWDIGQHRQARQHHAHALELHRHTGDALGEALALGGLGLVEAEVAQLDDALGHYRTALHIARTLGRPEVEAQARVGFGVTYRDMGRLADAADHLELALRLYDKAGASVEPVRLPALAAVYWEQGRLSKALTLLGLAADPRDTNPTTLDLLAKIHLDLGRHDEALAYAQHSLRLAEDTGRRRLLAIALTTVADVRTRAGHTEWAARTQEHALGLARETGNRRAEADCLLGLAATCRDEALAYAHQALALARRSGFRVVEGQGLTALAAVHAAQGHPTAALPHARDALTLQQKTGHRLGEARALTVLGSTLHTLGRNTAAEAALQQAHALYTDTGARPPENNTRDLDRIRATPGSPAPRT</sequence>
<dbReference type="InterPro" id="IPR019734">
    <property type="entry name" value="TPR_rpt"/>
</dbReference>
<dbReference type="InterPro" id="IPR002182">
    <property type="entry name" value="NB-ARC"/>
</dbReference>
<evidence type="ECO:0000313" key="10">
    <source>
        <dbReference type="Proteomes" id="UP001230328"/>
    </source>
</evidence>
<dbReference type="SUPFAM" id="SSF46894">
    <property type="entry name" value="C-terminal effector domain of the bipartite response regulators"/>
    <property type="match status" value="1"/>
</dbReference>
<dbReference type="SMART" id="SM00028">
    <property type="entry name" value="TPR"/>
    <property type="match status" value="6"/>
</dbReference>
<evidence type="ECO:0000256" key="3">
    <source>
        <dbReference type="ARBA" id="ARBA00023015"/>
    </source>
</evidence>
<evidence type="ECO:0000256" key="4">
    <source>
        <dbReference type="ARBA" id="ARBA00023125"/>
    </source>
</evidence>
<dbReference type="Pfam" id="PF00931">
    <property type="entry name" value="NB-ARC"/>
    <property type="match status" value="1"/>
</dbReference>
<dbReference type="InterPro" id="IPR036388">
    <property type="entry name" value="WH-like_DNA-bd_sf"/>
</dbReference>
<dbReference type="InterPro" id="IPR051677">
    <property type="entry name" value="AfsR-DnrI-RedD_regulator"/>
</dbReference>
<keyword evidence="3" id="KW-0805">Transcription regulation</keyword>
<reference evidence="9 10" key="1">
    <citation type="submission" date="2023-07" db="EMBL/GenBank/DDBJ databases">
        <title>Comparative genomics of wheat-associated soil bacteria to identify genetic determinants of phenazine resistance.</title>
        <authorList>
            <person name="Mouncey N."/>
        </authorList>
    </citation>
    <scope>NUCLEOTIDE SEQUENCE [LARGE SCALE GENOMIC DNA]</scope>
    <source>
        <strain evidence="9 10">V2I4</strain>
    </source>
</reference>
<comment type="caution">
    <text evidence="9">The sequence shown here is derived from an EMBL/GenBank/DDBJ whole genome shotgun (WGS) entry which is preliminary data.</text>
</comment>
<accession>A0ABU0TC11</accession>
<dbReference type="Proteomes" id="UP001230328">
    <property type="component" value="Unassembled WGS sequence"/>
</dbReference>
<dbReference type="Gene3D" id="1.25.40.10">
    <property type="entry name" value="Tetratricopeptide repeat domain"/>
    <property type="match status" value="3"/>
</dbReference>
<dbReference type="InterPro" id="IPR011990">
    <property type="entry name" value="TPR-like_helical_dom_sf"/>
</dbReference>
<dbReference type="Pfam" id="PF13424">
    <property type="entry name" value="TPR_12"/>
    <property type="match status" value="3"/>
</dbReference>
<comment type="similarity">
    <text evidence="1">Belongs to the AfsR/DnrI/RedD regulatory family.</text>
</comment>
<dbReference type="GO" id="GO:0003677">
    <property type="term" value="F:DNA binding"/>
    <property type="evidence" value="ECO:0007669"/>
    <property type="project" value="UniProtKB-KW"/>
</dbReference>
<protein>
    <submittedName>
        <fullName evidence="9">DNA-binding SARP family transcriptional activator/tetratricopeptide (TPR) repeat protein</fullName>
    </submittedName>
</protein>